<protein>
    <recommendedName>
        <fullName evidence="3">PcfJ-like protein</fullName>
    </recommendedName>
</protein>
<dbReference type="EMBL" id="CP030280">
    <property type="protein sequence ID" value="AWY98088.1"/>
    <property type="molecule type" value="Genomic_DNA"/>
</dbReference>
<organism evidence="1 2">
    <name type="scientific">Blautia argi</name>
    <dbReference type="NCBI Taxonomy" id="1912897"/>
    <lineage>
        <taxon>Bacteria</taxon>
        <taxon>Bacillati</taxon>
        <taxon>Bacillota</taxon>
        <taxon>Clostridia</taxon>
        <taxon>Lachnospirales</taxon>
        <taxon>Lachnospiraceae</taxon>
        <taxon>Blautia</taxon>
    </lineage>
</organism>
<dbReference type="Proteomes" id="UP000250003">
    <property type="component" value="Chromosome"/>
</dbReference>
<dbReference type="AlphaFoldDB" id="A0A2Z4UAQ5"/>
<evidence type="ECO:0000313" key="2">
    <source>
        <dbReference type="Proteomes" id="UP000250003"/>
    </source>
</evidence>
<accession>A0A2Z4UAQ5</accession>
<evidence type="ECO:0008006" key="3">
    <source>
        <dbReference type="Google" id="ProtNLM"/>
    </source>
</evidence>
<sequence>MRKTELLEIGCLEATKKMLKFSKKEEKKSRKQRLQKKMKMRKFEYEVSVKICKKGEILAVSFFRIKEMLAGQVQPEIVVFLNKKERTYLSYLPREAKWRTATIIKIMGYFYGSFYHCTKRDWALFRKYFDTECSRWTPLKVSSIRSIIEEFQTDILWDRIEERRRQETNEWDQVMSQIPLLPKDWERWCRKSAITQHYIFYKPERKGEGYCSRCNTRVQGILPKHNQYGICPKCRQRIQYKSKKMQKRIIHKAECTYLLQKFGTNQMVIRKFNVYAKFHQKRDFVPEISWFETRRVIVEKDFSQTAYYYGQYKDGSYRWRESLYAEYHYDFEGNKGTLYQRTLFSLNQGILKTSGLYELQKNMKMVEPETYLLYRYHCPAIEKAAKAGLKKFVIQSIHKKSRLPNHRKLIEILGINSCLLKQLVKMDGGIAGLSWLQKMKNTQKWISEDILRYFEKHNISTIDVAFIENQMSPQQIYHYLRRMEKESGLPVEKILTIWRDYLSMAKKIGENLKDSIVYRPRELERRHDEAVIALQEIDTKQRAEELRGKFPNLEKVCREITPIYQSLKDEKYAVLVPQKIEDIIKEGKALHHCVGTQECYFDRISRKTSYIVFLRRQEELEKEFYTMEIEPDGNIVQKSKDYNRTGEDYEEAEPFLKKWEKNVLKKIRNQEKDPTKTQVTLWTAELSAAYKDHVVMKGGKYQGQYLSDVLKAEQEAAA</sequence>
<dbReference type="OrthoDB" id="1802755at2"/>
<evidence type="ECO:0000313" key="1">
    <source>
        <dbReference type="EMBL" id="AWY98088.1"/>
    </source>
</evidence>
<proteinExistence type="predicted"/>
<dbReference type="Pfam" id="PF14284">
    <property type="entry name" value="PcfJ"/>
    <property type="match status" value="1"/>
</dbReference>
<reference evidence="2" key="1">
    <citation type="submission" date="2018-06" db="EMBL/GenBank/DDBJ databases">
        <title>Description of Blautia argi sp. nov., a new anaerobic isolated from dog feces.</title>
        <authorList>
            <person name="Chang Y.-H."/>
            <person name="Paek J."/>
            <person name="Shin Y."/>
        </authorList>
    </citation>
    <scope>NUCLEOTIDE SEQUENCE [LARGE SCALE GENOMIC DNA]</scope>
    <source>
        <strain evidence="2">KCTC 15426</strain>
    </source>
</reference>
<keyword evidence="2" id="KW-1185">Reference proteome</keyword>
<dbReference type="InterPro" id="IPR025586">
    <property type="entry name" value="PcfJ"/>
</dbReference>
<dbReference type="RefSeq" id="WP_111919578.1">
    <property type="nucleotide sequence ID" value="NZ_CP030280.1"/>
</dbReference>
<gene>
    <name evidence="1" type="ORF">DQQ01_07960</name>
</gene>
<name>A0A2Z4UAQ5_9FIRM</name>
<dbReference type="KEGG" id="blau:DQQ01_07960"/>